<keyword evidence="3" id="KW-0378">Hydrolase</keyword>
<proteinExistence type="predicted"/>
<dbReference type="STRING" id="1120920.SAMN03080599_00649"/>
<dbReference type="GO" id="GO:0003723">
    <property type="term" value="F:RNA binding"/>
    <property type="evidence" value="ECO:0007669"/>
    <property type="project" value="UniProtKB-KW"/>
</dbReference>
<accession>A0A1G5RSY2</accession>
<keyword evidence="2" id="KW-0479">Metal-binding</keyword>
<dbReference type="SMART" id="SM00316">
    <property type="entry name" value="S1"/>
    <property type="match status" value="1"/>
</dbReference>
<gene>
    <name evidence="7" type="ORF">SAMN03080599_00649</name>
</gene>
<dbReference type="GO" id="GO:0046872">
    <property type="term" value="F:metal ion binding"/>
    <property type="evidence" value="ECO:0007669"/>
    <property type="project" value="UniProtKB-KW"/>
</dbReference>
<dbReference type="Pfam" id="PF10150">
    <property type="entry name" value="RNase_E_G"/>
    <property type="match status" value="1"/>
</dbReference>
<evidence type="ECO:0000256" key="5">
    <source>
        <dbReference type="ARBA" id="ARBA00022884"/>
    </source>
</evidence>
<dbReference type="GO" id="GO:0005737">
    <property type="term" value="C:cytoplasm"/>
    <property type="evidence" value="ECO:0007669"/>
    <property type="project" value="TreeGrafter"/>
</dbReference>
<dbReference type="InterPro" id="IPR012340">
    <property type="entry name" value="NA-bd_OB-fold"/>
</dbReference>
<dbReference type="RefSeq" id="WP_092589436.1">
    <property type="nucleotide sequence ID" value="NZ_FMWL01000002.1"/>
</dbReference>
<keyword evidence="5" id="KW-0694">RNA-binding</keyword>
<dbReference type="CDD" id="cd04453">
    <property type="entry name" value="S1_RNase_E"/>
    <property type="match status" value="1"/>
</dbReference>
<evidence type="ECO:0000313" key="8">
    <source>
        <dbReference type="Proteomes" id="UP000199208"/>
    </source>
</evidence>
<reference evidence="7 8" key="1">
    <citation type="submission" date="2016-10" db="EMBL/GenBank/DDBJ databases">
        <authorList>
            <person name="de Groot N.N."/>
        </authorList>
    </citation>
    <scope>NUCLEOTIDE SEQUENCE [LARGE SCALE GENOMIC DNA]</scope>
    <source>
        <strain evidence="7 8">DSM 2784</strain>
    </source>
</reference>
<dbReference type="GO" id="GO:0016787">
    <property type="term" value="F:hydrolase activity"/>
    <property type="evidence" value="ECO:0007669"/>
    <property type="project" value="UniProtKB-KW"/>
</dbReference>
<name>A0A1G5RSY2_9FIRM</name>
<dbReference type="AlphaFoldDB" id="A0A1G5RSY2"/>
<evidence type="ECO:0000256" key="2">
    <source>
        <dbReference type="ARBA" id="ARBA00022723"/>
    </source>
</evidence>
<evidence type="ECO:0000256" key="4">
    <source>
        <dbReference type="ARBA" id="ARBA00022842"/>
    </source>
</evidence>
<keyword evidence="4" id="KW-0460">Magnesium</keyword>
<dbReference type="SUPFAM" id="SSF50249">
    <property type="entry name" value="Nucleic acid-binding proteins"/>
    <property type="match status" value="1"/>
</dbReference>
<evidence type="ECO:0000256" key="3">
    <source>
        <dbReference type="ARBA" id="ARBA00022801"/>
    </source>
</evidence>
<comment type="cofactor">
    <cofactor evidence="1">
        <name>Mg(2+)</name>
        <dbReference type="ChEBI" id="CHEBI:18420"/>
    </cofactor>
</comment>
<sequence>MREIFIDSHFLFKRTALVESGKLSALTIEPLISEPLDGAIFLGRVTAIVESLEAAFVDIGLDQDAFLPFQDLPDRLNKNSLKNGSELLVQLKTEGNRFKGPKVTGRLELQGRYLVLMPETHQKSISRKLRDNEKRTALMTLVDEAVGALGYIVRTEGTLAEPSSVAEEAQRLKKVWEGLSRAYVTVKAPKCVEPGLSASQRLLLTHLVQPGTSLVLADPGDAADLDNFFRDYGLEASAKDAVKGKKRNPLLFEQFYHLEKQMQDLLDKKAEFDGAYLLIEPTEAFLAVDVNAGSAAYNSRKSAVMKRQINEKAILECLRQLELRNTGGMVMMDLIDAEGEREREHYNLFLKKTLRNVFSGIFGAEVNRLGVLSLTRRRMGKSLSEIMLSPCGCCGSGWVLSAAAQMDRLLRDAVRDGRGVQCFRVSSGIFELTVTLAPLISKIEQAFDLQLKWEKDEQLNFLPIQYKKTL</sequence>
<dbReference type="PROSITE" id="PS50126">
    <property type="entry name" value="S1"/>
    <property type="match status" value="1"/>
</dbReference>
<evidence type="ECO:0000313" key="7">
    <source>
        <dbReference type="EMBL" id="SCZ77202.1"/>
    </source>
</evidence>
<keyword evidence="8" id="KW-1185">Reference proteome</keyword>
<dbReference type="EMBL" id="FMWL01000002">
    <property type="protein sequence ID" value="SCZ77202.1"/>
    <property type="molecule type" value="Genomic_DNA"/>
</dbReference>
<dbReference type="PANTHER" id="PTHR30001:SF0">
    <property type="entry name" value="RIBONUCLEASE G"/>
    <property type="match status" value="1"/>
</dbReference>
<dbReference type="GO" id="GO:0006364">
    <property type="term" value="P:rRNA processing"/>
    <property type="evidence" value="ECO:0007669"/>
    <property type="project" value="TreeGrafter"/>
</dbReference>
<dbReference type="OrthoDB" id="9804278at2"/>
<dbReference type="InterPro" id="IPR004659">
    <property type="entry name" value="RNase_E/G"/>
</dbReference>
<dbReference type="InterPro" id="IPR019307">
    <property type="entry name" value="RNA-bd_AU-1/RNase_E/G"/>
</dbReference>
<evidence type="ECO:0000256" key="1">
    <source>
        <dbReference type="ARBA" id="ARBA00001946"/>
    </source>
</evidence>
<organism evidence="7 8">
    <name type="scientific">Acidaminobacter hydrogenoformans DSM 2784</name>
    <dbReference type="NCBI Taxonomy" id="1120920"/>
    <lineage>
        <taxon>Bacteria</taxon>
        <taxon>Bacillati</taxon>
        <taxon>Bacillota</taxon>
        <taxon>Clostridia</taxon>
        <taxon>Peptostreptococcales</taxon>
        <taxon>Acidaminobacteraceae</taxon>
        <taxon>Acidaminobacter</taxon>
    </lineage>
</organism>
<dbReference type="Gene3D" id="2.40.50.140">
    <property type="entry name" value="Nucleic acid-binding proteins"/>
    <property type="match status" value="1"/>
</dbReference>
<evidence type="ECO:0000259" key="6">
    <source>
        <dbReference type="PROSITE" id="PS50126"/>
    </source>
</evidence>
<feature type="domain" description="S1 motif" evidence="6">
    <location>
        <begin position="38"/>
        <end position="112"/>
    </location>
</feature>
<dbReference type="PANTHER" id="PTHR30001">
    <property type="entry name" value="RIBONUCLEASE"/>
    <property type="match status" value="1"/>
</dbReference>
<protein>
    <submittedName>
        <fullName evidence="7">Ribonuclease, Rne/Rng family</fullName>
    </submittedName>
</protein>
<dbReference type="InterPro" id="IPR003029">
    <property type="entry name" value="S1_domain"/>
</dbReference>
<dbReference type="GO" id="GO:0004540">
    <property type="term" value="F:RNA nuclease activity"/>
    <property type="evidence" value="ECO:0007669"/>
    <property type="project" value="InterPro"/>
</dbReference>
<dbReference type="Proteomes" id="UP000199208">
    <property type="component" value="Unassembled WGS sequence"/>
</dbReference>